<dbReference type="Proteomes" id="UP000006352">
    <property type="component" value="Unassembled WGS sequence"/>
</dbReference>
<keyword evidence="4" id="KW-1185">Reference proteome</keyword>
<protein>
    <recommendedName>
        <fullName evidence="2">Integrase zinc-binding domain-containing protein</fullName>
    </recommendedName>
</protein>
<evidence type="ECO:0000313" key="4">
    <source>
        <dbReference type="Proteomes" id="UP000006352"/>
    </source>
</evidence>
<feature type="region of interest" description="Disordered" evidence="1">
    <location>
        <begin position="1"/>
        <end position="73"/>
    </location>
</feature>
<sequence>MASPRVRRQERRRAAGYNTKPYEVKGTPTRKRKRPAMTGPAVTKPSGTLELQDDEEGKEKTPSELHPDLGMPSPTQYKIIEEEYISSLHVRKREKALLTQAMFDNIWDVLHDPTASRVGTPQFRWWVRKMFTLSYTRSLLTPAEIESIEALGSPPMPIVLHENRPIALKDQIYEILCYCHSLANHGGRDKTTAVIREHYSWIPKELISQFVRACPTCIFKKTRSMELVLAVCAREDSKSAPPVFTEEEKKLVAEVQQLVLQYPDEAKHVLAHCIPPHVAEGISRDAAPSSSRTTTWQPAFEPDFLHSPVPLHAMPGLHPWLDPALYDSQGQHWSMSGSSHGSSTLVSNASSQAGYDKTYYELAPMRRWASADEPLEQSLLREREIVLPPLTKVLSEGSTDMFDPATRFEPRAPFELYSPHLALPPMQTWSRGSEADHWATTYAENGYGQIDPALLQDDGLGEVPLASPDRVLFAEYRHRSSMGAISMSSAPSACRIGSVESLLTGSSPLSRLSLRSGLVNAYAAAGLDDSESQARHLVVEMDAPRFVFPTSVERQGLDGDDPFAMTE</sequence>
<accession>J4H1G3</accession>
<gene>
    <name evidence="3" type="ORF">FIBRA_01828</name>
</gene>
<dbReference type="AlphaFoldDB" id="J4H1G3"/>
<evidence type="ECO:0000313" key="3">
    <source>
        <dbReference type="EMBL" id="CCL99804.1"/>
    </source>
</evidence>
<dbReference type="STRING" id="599839.J4H1G3"/>
<dbReference type="InParanoid" id="J4H1G3"/>
<name>J4H1G3_9APHY</name>
<dbReference type="EMBL" id="HE796952">
    <property type="protein sequence ID" value="CCL99804.1"/>
    <property type="molecule type" value="Genomic_DNA"/>
</dbReference>
<dbReference type="InterPro" id="IPR041588">
    <property type="entry name" value="Integrase_H2C2"/>
</dbReference>
<dbReference type="GeneID" id="24094715"/>
<evidence type="ECO:0000259" key="2">
    <source>
        <dbReference type="Pfam" id="PF17921"/>
    </source>
</evidence>
<feature type="compositionally biased region" description="Basic and acidic residues" evidence="1">
    <location>
        <begin position="57"/>
        <end position="67"/>
    </location>
</feature>
<reference evidence="3 4" key="1">
    <citation type="journal article" date="2012" name="Appl. Environ. Microbiol.">
        <title>Short-read sequencing for genomic analysis of the brown rot fungus Fibroporia radiculosa.</title>
        <authorList>
            <person name="Tang J.D."/>
            <person name="Perkins A.D."/>
            <person name="Sonstegard T.S."/>
            <person name="Schroeder S.G."/>
            <person name="Burgess S.C."/>
            <person name="Diehl S.V."/>
        </authorList>
    </citation>
    <scope>NUCLEOTIDE SEQUENCE [LARGE SCALE GENOMIC DNA]</scope>
    <source>
        <strain evidence="3 4">TFFH 294</strain>
    </source>
</reference>
<dbReference type="Pfam" id="PF17921">
    <property type="entry name" value="Integrase_H2C2"/>
    <property type="match status" value="1"/>
</dbReference>
<evidence type="ECO:0000256" key="1">
    <source>
        <dbReference type="SAM" id="MobiDB-lite"/>
    </source>
</evidence>
<feature type="domain" description="Integrase zinc-binding" evidence="2">
    <location>
        <begin position="171"/>
        <end position="222"/>
    </location>
</feature>
<dbReference type="HOGENOM" id="CLU_480609_0_0_1"/>
<dbReference type="Gene3D" id="1.10.340.70">
    <property type="match status" value="1"/>
</dbReference>
<organism evidence="3 4">
    <name type="scientific">Fibroporia radiculosa</name>
    <dbReference type="NCBI Taxonomy" id="599839"/>
    <lineage>
        <taxon>Eukaryota</taxon>
        <taxon>Fungi</taxon>
        <taxon>Dikarya</taxon>
        <taxon>Basidiomycota</taxon>
        <taxon>Agaricomycotina</taxon>
        <taxon>Agaricomycetes</taxon>
        <taxon>Polyporales</taxon>
        <taxon>Fibroporiaceae</taxon>
        <taxon>Fibroporia</taxon>
    </lineage>
</organism>
<proteinExistence type="predicted"/>
<dbReference type="RefSeq" id="XP_012179087.1">
    <property type="nucleotide sequence ID" value="XM_012323697.1"/>
</dbReference>
<feature type="compositionally biased region" description="Basic residues" evidence="1">
    <location>
        <begin position="1"/>
        <end position="11"/>
    </location>
</feature>
<dbReference type="OrthoDB" id="2499658at2759"/>